<sequence>MADTYGRAWRMVRNHCQLATPFLAQFWTETAYRKFCDRRSWSFLRAEAEFLINDEKTGTCDLTRGSATVSGGTLVYAASDADRQFRAASDEPVYTIIAADGASYTLDRVWGGSTGALVAAQVLDAYVTPPADFRRFIAVLDTTNNWQLHLWVTEEELNTWDAQRSSTGTSWALASRRLADAGTLAGRIQYELWPYPIAQNNYWYFYQKTPDESIADDTALLGPLSTNVNLLVTLALAEAAEWPGTEDRRNPYFNLQLARAKRDMAEQEASRLEVLDEEIYSTWLEHISWINRYQFAPVDSRYLQSHDVPYNYVSGW</sequence>
<proteinExistence type="predicted"/>
<dbReference type="EMBL" id="LAZR01004434">
    <property type="protein sequence ID" value="KKN08615.1"/>
    <property type="molecule type" value="Genomic_DNA"/>
</dbReference>
<reference evidence="1" key="1">
    <citation type="journal article" date="2015" name="Nature">
        <title>Complex archaea that bridge the gap between prokaryotes and eukaryotes.</title>
        <authorList>
            <person name="Spang A."/>
            <person name="Saw J.H."/>
            <person name="Jorgensen S.L."/>
            <person name="Zaremba-Niedzwiedzka K."/>
            <person name="Martijn J."/>
            <person name="Lind A.E."/>
            <person name="van Eijk R."/>
            <person name="Schleper C."/>
            <person name="Guy L."/>
            <person name="Ettema T.J."/>
        </authorList>
    </citation>
    <scope>NUCLEOTIDE SEQUENCE</scope>
</reference>
<organism evidence="1">
    <name type="scientific">marine sediment metagenome</name>
    <dbReference type="NCBI Taxonomy" id="412755"/>
    <lineage>
        <taxon>unclassified sequences</taxon>
        <taxon>metagenomes</taxon>
        <taxon>ecological metagenomes</taxon>
    </lineage>
</organism>
<evidence type="ECO:0000313" key="1">
    <source>
        <dbReference type="EMBL" id="KKN08615.1"/>
    </source>
</evidence>
<protein>
    <submittedName>
        <fullName evidence="1">Uncharacterized protein</fullName>
    </submittedName>
</protein>
<name>A0A0F9MMS9_9ZZZZ</name>
<gene>
    <name evidence="1" type="ORF">LCGC14_1054950</name>
</gene>
<dbReference type="AlphaFoldDB" id="A0A0F9MMS9"/>
<comment type="caution">
    <text evidence="1">The sequence shown here is derived from an EMBL/GenBank/DDBJ whole genome shotgun (WGS) entry which is preliminary data.</text>
</comment>
<accession>A0A0F9MMS9</accession>